<dbReference type="GO" id="GO:0005524">
    <property type="term" value="F:ATP binding"/>
    <property type="evidence" value="ECO:0007669"/>
    <property type="project" value="UniProtKB-UniRule"/>
</dbReference>
<comment type="similarity">
    <text evidence="8">Belongs to the helicase family. PriA subfamily.</text>
</comment>
<keyword evidence="2 8" id="KW-0235">DNA replication</keyword>
<dbReference type="GO" id="GO:0006310">
    <property type="term" value="P:DNA recombination"/>
    <property type="evidence" value="ECO:0007669"/>
    <property type="project" value="InterPro"/>
</dbReference>
<evidence type="ECO:0000256" key="7">
    <source>
        <dbReference type="ARBA" id="ARBA00023125"/>
    </source>
</evidence>
<dbReference type="Gene3D" id="3.40.50.300">
    <property type="entry name" value="P-loop containing nucleotide triphosphate hydrolases"/>
    <property type="match status" value="1"/>
</dbReference>
<feature type="binding site" evidence="8">
    <location>
        <position position="395"/>
    </location>
    <ligand>
        <name>Zn(2+)</name>
        <dbReference type="ChEBI" id="CHEBI:29105"/>
        <label>1</label>
    </ligand>
</feature>
<dbReference type="PANTHER" id="PTHR30580:SF0">
    <property type="entry name" value="PRIMOSOMAL PROTEIN N"/>
    <property type="match status" value="1"/>
</dbReference>
<comment type="caution">
    <text evidence="8">As this protein does not have any detectable helicase domains, it probably does not have helicase activity.</text>
</comment>
<dbReference type="PANTHER" id="PTHR30580">
    <property type="entry name" value="PRIMOSOMAL PROTEIN N"/>
    <property type="match status" value="1"/>
</dbReference>
<keyword evidence="5 8" id="KW-0862">Zinc</keyword>
<dbReference type="HAMAP" id="MF_00983">
    <property type="entry name" value="PriA"/>
    <property type="match status" value="1"/>
</dbReference>
<evidence type="ECO:0000256" key="9">
    <source>
        <dbReference type="SAM" id="MobiDB-lite"/>
    </source>
</evidence>
<keyword evidence="1 8" id="KW-0639">Primosome</keyword>
<feature type="binding site" evidence="8">
    <location>
        <position position="439"/>
    </location>
    <ligand>
        <name>Zn(2+)</name>
        <dbReference type="ChEBI" id="CHEBI:29105"/>
        <label>1</label>
    </ligand>
</feature>
<reference evidence="11 12" key="1">
    <citation type="submission" date="2019-12" db="EMBL/GenBank/DDBJ databases">
        <title>WGS of CPCC 203550 I12A-02606.</title>
        <authorList>
            <person name="Jiang Z."/>
        </authorList>
    </citation>
    <scope>NUCLEOTIDE SEQUENCE [LARGE SCALE GENOMIC DNA]</scope>
    <source>
        <strain evidence="11 12">I12A-02606</strain>
    </source>
</reference>
<comment type="cofactor">
    <cofactor evidence="8">
        <name>Zn(2+)</name>
        <dbReference type="ChEBI" id="CHEBI:29105"/>
    </cofactor>
    <text evidence="8">Binds 2 zinc ions per subunit.</text>
</comment>
<comment type="function">
    <text evidence="8">Initiates the restart of stalled replication forks, which reloads the replicative helicase on sites other than the origin of replication. Recognizes and binds to abandoned replication forks and remodels them to uncover a helicase loading site. Promotes assembly of the primosome at these replication forks.</text>
</comment>
<evidence type="ECO:0000256" key="5">
    <source>
        <dbReference type="ARBA" id="ARBA00022833"/>
    </source>
</evidence>
<evidence type="ECO:0000256" key="6">
    <source>
        <dbReference type="ARBA" id="ARBA00022840"/>
    </source>
</evidence>
<dbReference type="InterPro" id="IPR005259">
    <property type="entry name" value="PriA"/>
</dbReference>
<feature type="binding site" evidence="8">
    <location>
        <position position="404"/>
    </location>
    <ligand>
        <name>Zn(2+)</name>
        <dbReference type="ChEBI" id="CHEBI:29105"/>
        <label>2</label>
    </ligand>
</feature>
<evidence type="ECO:0000256" key="4">
    <source>
        <dbReference type="ARBA" id="ARBA00022741"/>
    </source>
</evidence>
<dbReference type="GO" id="GO:0008270">
    <property type="term" value="F:zinc ion binding"/>
    <property type="evidence" value="ECO:0007669"/>
    <property type="project" value="UniProtKB-UniRule"/>
</dbReference>
<dbReference type="InterPro" id="IPR041222">
    <property type="entry name" value="PriA_3primeBD"/>
</dbReference>
<dbReference type="Pfam" id="PF17764">
    <property type="entry name" value="PriA_3primeBD"/>
    <property type="match status" value="1"/>
</dbReference>
<evidence type="ECO:0000256" key="8">
    <source>
        <dbReference type="HAMAP-Rule" id="MF_00983"/>
    </source>
</evidence>
<organism evidence="11 12">
    <name type="scientific">Geodermatophilus normandii</name>
    <dbReference type="NCBI Taxonomy" id="1137989"/>
    <lineage>
        <taxon>Bacteria</taxon>
        <taxon>Bacillati</taxon>
        <taxon>Actinomycetota</taxon>
        <taxon>Actinomycetes</taxon>
        <taxon>Geodermatophilales</taxon>
        <taxon>Geodermatophilaceae</taxon>
        <taxon>Geodermatophilus</taxon>
    </lineage>
</organism>
<keyword evidence="3 8" id="KW-0479">Metal-binding</keyword>
<dbReference type="GO" id="GO:0006270">
    <property type="term" value="P:DNA replication initiation"/>
    <property type="evidence" value="ECO:0007669"/>
    <property type="project" value="TreeGrafter"/>
</dbReference>
<dbReference type="GO" id="GO:0006269">
    <property type="term" value="P:DNA replication, synthesis of primer"/>
    <property type="evidence" value="ECO:0007669"/>
    <property type="project" value="UniProtKB-KW"/>
</dbReference>
<feature type="region of interest" description="Disordered" evidence="9">
    <location>
        <begin position="124"/>
        <end position="150"/>
    </location>
</feature>
<dbReference type="Gene3D" id="3.40.1440.60">
    <property type="entry name" value="PriA, 3(prime) DNA-binding domain"/>
    <property type="match status" value="1"/>
</dbReference>
<dbReference type="GO" id="GO:0043138">
    <property type="term" value="F:3'-5' DNA helicase activity"/>
    <property type="evidence" value="ECO:0007669"/>
    <property type="project" value="TreeGrafter"/>
</dbReference>
<evidence type="ECO:0000256" key="1">
    <source>
        <dbReference type="ARBA" id="ARBA00022515"/>
    </source>
</evidence>
<keyword evidence="6 8" id="KW-0067">ATP-binding</keyword>
<feature type="compositionally biased region" description="Pro residues" evidence="9">
    <location>
        <begin position="134"/>
        <end position="145"/>
    </location>
</feature>
<keyword evidence="7 8" id="KW-0238">DNA-binding</keyword>
<comment type="caution">
    <text evidence="11">The sequence shown here is derived from an EMBL/GenBank/DDBJ whole genome shotgun (WGS) entry which is preliminary data.</text>
</comment>
<keyword evidence="4 8" id="KW-0547">Nucleotide-binding</keyword>
<dbReference type="EMBL" id="JAAGWE010000040">
    <property type="protein sequence ID" value="NEM08510.1"/>
    <property type="molecule type" value="Genomic_DNA"/>
</dbReference>
<feature type="binding site" evidence="8">
    <location>
        <position position="424"/>
    </location>
    <ligand>
        <name>Zn(2+)</name>
        <dbReference type="ChEBI" id="CHEBI:29105"/>
        <label>2</label>
    </ligand>
</feature>
<evidence type="ECO:0000256" key="2">
    <source>
        <dbReference type="ARBA" id="ARBA00022705"/>
    </source>
</evidence>
<accession>A0A6P0GMJ6</accession>
<feature type="domain" description="Primosomal protein N' 3' DNA-binding" evidence="10">
    <location>
        <begin position="23"/>
        <end position="122"/>
    </location>
</feature>
<name>A0A6P0GMJ6_9ACTN</name>
<comment type="subunit">
    <text evidence="8">Component of the replication restart primosome.</text>
</comment>
<feature type="binding site" evidence="8">
    <location>
        <position position="436"/>
    </location>
    <ligand>
        <name>Zn(2+)</name>
        <dbReference type="ChEBI" id="CHEBI:29105"/>
        <label>1</label>
    </ligand>
</feature>
<proteinExistence type="inferred from homology"/>
<feature type="binding site" evidence="8">
    <location>
        <position position="392"/>
    </location>
    <ligand>
        <name>Zn(2+)</name>
        <dbReference type="ChEBI" id="CHEBI:29105"/>
        <label>1</label>
    </ligand>
</feature>
<feature type="binding site" evidence="8">
    <location>
        <position position="401"/>
    </location>
    <ligand>
        <name>Zn(2+)</name>
        <dbReference type="ChEBI" id="CHEBI:29105"/>
        <label>2</label>
    </ligand>
</feature>
<dbReference type="Proteomes" id="UP000471126">
    <property type="component" value="Unassembled WGS sequence"/>
</dbReference>
<evidence type="ECO:0000313" key="12">
    <source>
        <dbReference type="Proteomes" id="UP000471126"/>
    </source>
</evidence>
<sequence>MTSAPAAPDAPADPGTRSPRVARVVVDVPLAHLDRTFDYAVPDDMAGEVRAGCRVRVRFAGQLVDGFVLELADTSETGRELAPLGKLVSGEPVLTPEVAALARSVAQRWGGTLTDVLRLAVPPRRAAAEKRPAAEPPPPPEPPDPAGFARYPTGPALLAAVAEGRPARAVWTALPGEDWPARLAELCQAALSGGRGALVVVPDGRDLDRLEAAATARLPKGSFVVLRADATPDARYRRFLDAARGSAKVVLGTRAAALAPVADLGLVAVWDDGDDLHAEPRAPYAHARDVLLHRAHLTSCAAVVAATARTAEAELLVQSGWAHELAAERATLRAAAPRVQALGEDHELARDPAARTARLPSLAHRVARGALAEGTPVLVQVPRAGYAPGLSCDRCRAPARCAVCSGPLGIAPTPGPGGSRVPACRWCARPAATFDCPHCHGTKLRASVVGASRTAEELGRAFPGAAVRVSGRGSGVLPSVPGGPSLVVATPGAEPVAEGGYGAALLLDSWALLGRADLRAGEETLRRWMNAATLVRPHGSVVVAADAAHPVVQALVRWDPGWLAERELADRRELGFPPATRMASLSGSPSALAEFLEAARFPADADLLGPVPEPPRPGQEGERERFLVRVPRGEGLALATALAEVQGVRSAKKVPEHVRVQLDPLELV</sequence>
<dbReference type="InterPro" id="IPR042115">
    <property type="entry name" value="PriA_3primeBD_sf"/>
</dbReference>
<evidence type="ECO:0000259" key="10">
    <source>
        <dbReference type="Pfam" id="PF17764"/>
    </source>
</evidence>
<gene>
    <name evidence="8" type="primary">priA</name>
    <name evidence="11" type="ORF">GCU54_21295</name>
</gene>
<dbReference type="GO" id="GO:0003677">
    <property type="term" value="F:DNA binding"/>
    <property type="evidence" value="ECO:0007669"/>
    <property type="project" value="UniProtKB-UniRule"/>
</dbReference>
<dbReference type="GO" id="GO:1990077">
    <property type="term" value="C:primosome complex"/>
    <property type="evidence" value="ECO:0007669"/>
    <property type="project" value="UniProtKB-UniRule"/>
</dbReference>
<dbReference type="RefSeq" id="WP_163478688.1">
    <property type="nucleotide sequence ID" value="NZ_JAAGWE010000040.1"/>
</dbReference>
<dbReference type="InterPro" id="IPR027417">
    <property type="entry name" value="P-loop_NTPase"/>
</dbReference>
<evidence type="ECO:0000313" key="11">
    <source>
        <dbReference type="EMBL" id="NEM08510.1"/>
    </source>
</evidence>
<dbReference type="AlphaFoldDB" id="A0A6P0GMJ6"/>
<protein>
    <recommendedName>
        <fullName evidence="8">Probable replication restart protein PriA</fullName>
    </recommendedName>
    <alternativeName>
        <fullName evidence="8">Putative ATP-dependent DNA helicase PriA</fullName>
    </alternativeName>
</protein>
<evidence type="ECO:0000256" key="3">
    <source>
        <dbReference type="ARBA" id="ARBA00022723"/>
    </source>
</evidence>
<feature type="binding site" evidence="8">
    <location>
        <position position="427"/>
    </location>
    <ligand>
        <name>Zn(2+)</name>
        <dbReference type="ChEBI" id="CHEBI:29105"/>
        <label>2</label>
    </ligand>
</feature>
<dbReference type="GO" id="GO:0006302">
    <property type="term" value="P:double-strand break repair"/>
    <property type="evidence" value="ECO:0007669"/>
    <property type="project" value="InterPro"/>
</dbReference>